<dbReference type="EMBL" id="JH712080">
    <property type="protein sequence ID" value="EFO21175.1"/>
    <property type="molecule type" value="Genomic_DNA"/>
</dbReference>
<sequence>MESIILHSEVSTFSHSNDGKEDGVNMFAYDSVSKLDSSVSVDSEYYMVIRNPAQMSIGITMLSWWEYYSRVLYKTRQVLYCVDRPPSAISYEGEMYRNFVKHLL</sequence>
<accession>A0A1S0TW61</accession>
<dbReference type="InParanoid" id="A0A1S0TW61"/>
<dbReference type="AlphaFoldDB" id="A0A1S0TW61"/>
<dbReference type="CTD" id="9944733"/>
<dbReference type="RefSeq" id="XP_003142898.1">
    <property type="nucleotide sequence ID" value="XM_003142850.1"/>
</dbReference>
<reference evidence="1" key="1">
    <citation type="submission" date="2012-04" db="EMBL/GenBank/DDBJ databases">
        <title>The Genome Sequence of Loa loa.</title>
        <authorList>
            <consortium name="The Broad Institute Genome Sequencing Platform"/>
            <consortium name="Broad Institute Genome Sequencing Center for Infectious Disease"/>
            <person name="Nutman T.B."/>
            <person name="Fink D.L."/>
            <person name="Russ C."/>
            <person name="Young S."/>
            <person name="Zeng Q."/>
            <person name="Gargeya S."/>
            <person name="Alvarado L."/>
            <person name="Berlin A."/>
            <person name="Chapman S.B."/>
            <person name="Chen Z."/>
            <person name="Freedman E."/>
            <person name="Gellesch M."/>
            <person name="Goldberg J."/>
            <person name="Griggs A."/>
            <person name="Gujja S."/>
            <person name="Heilman E.R."/>
            <person name="Heiman D."/>
            <person name="Howarth C."/>
            <person name="Mehta T."/>
            <person name="Neiman D."/>
            <person name="Pearson M."/>
            <person name="Roberts A."/>
            <person name="Saif S."/>
            <person name="Shea T."/>
            <person name="Shenoy N."/>
            <person name="Sisk P."/>
            <person name="Stolte C."/>
            <person name="Sykes S."/>
            <person name="White J."/>
            <person name="Yandava C."/>
            <person name="Haas B."/>
            <person name="Henn M.R."/>
            <person name="Nusbaum C."/>
            <person name="Birren B."/>
        </authorList>
    </citation>
    <scope>NUCLEOTIDE SEQUENCE [LARGE SCALE GENOMIC DNA]</scope>
</reference>
<proteinExistence type="predicted"/>
<evidence type="ECO:0000313" key="1">
    <source>
        <dbReference type="EMBL" id="EFO21175.1"/>
    </source>
</evidence>
<dbReference type="KEGG" id="loa:LOAG_07317"/>
<name>A0A1S0TW61_LOALO</name>
<protein>
    <submittedName>
        <fullName evidence="1">Uncharacterized protein</fullName>
    </submittedName>
</protein>
<organism evidence="1">
    <name type="scientific">Loa loa</name>
    <name type="common">Eye worm</name>
    <name type="synonym">Filaria loa</name>
    <dbReference type="NCBI Taxonomy" id="7209"/>
    <lineage>
        <taxon>Eukaryota</taxon>
        <taxon>Metazoa</taxon>
        <taxon>Ecdysozoa</taxon>
        <taxon>Nematoda</taxon>
        <taxon>Chromadorea</taxon>
        <taxon>Rhabditida</taxon>
        <taxon>Spirurina</taxon>
        <taxon>Spiruromorpha</taxon>
        <taxon>Filarioidea</taxon>
        <taxon>Onchocercidae</taxon>
        <taxon>Loa</taxon>
    </lineage>
</organism>
<gene>
    <name evidence="1" type="ORF">LOAG_07317</name>
</gene>
<dbReference type="GeneID" id="9944733"/>